<evidence type="ECO:0000256" key="2">
    <source>
        <dbReference type="SAM" id="Phobius"/>
    </source>
</evidence>
<dbReference type="Pfam" id="PF04977">
    <property type="entry name" value="DivIC"/>
    <property type="match status" value="1"/>
</dbReference>
<dbReference type="EMBL" id="WUBI01000010">
    <property type="protein sequence ID" value="MWV47566.1"/>
    <property type="molecule type" value="Genomic_DNA"/>
</dbReference>
<dbReference type="PANTHER" id="PTHR40027">
    <property type="entry name" value="CELL DIVISION PROTEIN DIVIC"/>
    <property type="match status" value="1"/>
</dbReference>
<keyword evidence="2" id="KW-0812">Transmembrane</keyword>
<name>A0A7X3IQG9_9BACL</name>
<feature type="region of interest" description="Disordered" evidence="1">
    <location>
        <begin position="1"/>
        <end position="28"/>
    </location>
</feature>
<feature type="compositionally biased region" description="Basic and acidic residues" evidence="1">
    <location>
        <begin position="1"/>
        <end position="11"/>
    </location>
</feature>
<keyword evidence="4" id="KW-1185">Reference proteome</keyword>
<feature type="compositionally biased region" description="Polar residues" evidence="1">
    <location>
        <begin position="71"/>
        <end position="84"/>
    </location>
</feature>
<comment type="caution">
    <text evidence="3">The sequence shown here is derived from an EMBL/GenBank/DDBJ whole genome shotgun (WGS) entry which is preliminary data.</text>
</comment>
<accession>A0A7X3IQG9</accession>
<evidence type="ECO:0000256" key="1">
    <source>
        <dbReference type="SAM" id="MobiDB-lite"/>
    </source>
</evidence>
<dbReference type="Proteomes" id="UP000460318">
    <property type="component" value="Unassembled WGS sequence"/>
</dbReference>
<keyword evidence="2" id="KW-0472">Membrane</keyword>
<sequence length="120" mass="13694">MGKYAAKEQARRQTVKTTQESKSDKSAGARRRIWIWSAFMVIFLGWAGYTLISQQSQIADKSAELAKKTSEQQMTKQSQDQLTTEVKRLNDPEYIGQLARKNYGMYLPGETPIRTEETSP</sequence>
<dbReference type="PANTHER" id="PTHR40027:SF1">
    <property type="entry name" value="CELL DIVISION PROTEIN DIVIC"/>
    <property type="match status" value="1"/>
</dbReference>
<dbReference type="InterPro" id="IPR007060">
    <property type="entry name" value="FtsL/DivIC"/>
</dbReference>
<feature type="transmembrane region" description="Helical" evidence="2">
    <location>
        <begin position="33"/>
        <end position="52"/>
    </location>
</feature>
<keyword evidence="2" id="KW-1133">Transmembrane helix</keyword>
<dbReference type="InterPro" id="IPR039076">
    <property type="entry name" value="DivIC"/>
</dbReference>
<dbReference type="RefSeq" id="WP_160501140.1">
    <property type="nucleotide sequence ID" value="NZ_WUBI01000010.1"/>
</dbReference>
<dbReference type="GO" id="GO:0051301">
    <property type="term" value="P:cell division"/>
    <property type="evidence" value="ECO:0007669"/>
    <property type="project" value="InterPro"/>
</dbReference>
<evidence type="ECO:0000313" key="4">
    <source>
        <dbReference type="Proteomes" id="UP000460318"/>
    </source>
</evidence>
<gene>
    <name evidence="3" type="ORF">GRF59_28725</name>
</gene>
<dbReference type="AlphaFoldDB" id="A0A7X3IQG9"/>
<evidence type="ECO:0000313" key="3">
    <source>
        <dbReference type="EMBL" id="MWV47566.1"/>
    </source>
</evidence>
<protein>
    <submittedName>
        <fullName evidence="3">Septum formation initiator family protein</fullName>
    </submittedName>
</protein>
<proteinExistence type="predicted"/>
<feature type="region of interest" description="Disordered" evidence="1">
    <location>
        <begin position="65"/>
        <end position="85"/>
    </location>
</feature>
<organism evidence="3 4">
    <name type="scientific">Paenibacillus dendrobii</name>
    <dbReference type="NCBI Taxonomy" id="2691084"/>
    <lineage>
        <taxon>Bacteria</taxon>
        <taxon>Bacillati</taxon>
        <taxon>Bacillota</taxon>
        <taxon>Bacilli</taxon>
        <taxon>Bacillales</taxon>
        <taxon>Paenibacillaceae</taxon>
        <taxon>Paenibacillus</taxon>
    </lineage>
</organism>
<reference evidence="3 4" key="1">
    <citation type="submission" date="2019-12" db="EMBL/GenBank/DDBJ databases">
        <title>Paenibacillus sp. nov., an endophytic bacterium isolated from the stem of Dendrobium.</title>
        <authorList>
            <person name="Zhao R."/>
        </authorList>
    </citation>
    <scope>NUCLEOTIDE SEQUENCE [LARGE SCALE GENOMIC DNA]</scope>
    <source>
        <strain evidence="3 4">HJL G12</strain>
    </source>
</reference>